<dbReference type="Proteomes" id="UP001596303">
    <property type="component" value="Unassembled WGS sequence"/>
</dbReference>
<protein>
    <submittedName>
        <fullName evidence="15">TonB-dependent receptor domain-containing protein</fullName>
    </submittedName>
</protein>
<dbReference type="PROSITE" id="PS52016">
    <property type="entry name" value="TONB_DEPENDENT_REC_3"/>
    <property type="match status" value="1"/>
</dbReference>
<sequence length="883" mass="94250">MKFSRSQLLGSSMMFSAALALANMSPALAQDNTTEEQTDDVATMDTVVVTASTGTLIRGVAPTGTNTIPIGEDLIDKISPSSANDLLANVPQVSNAFNTVPTPGATIASPFNRPNLRNLGVSGGSTTLVLLDGMRMVGSGVLQTSPDPSAIAPFSVGRMEVVLDGGSSIYGSDAIGGVINFISKKEIDGLDLAIEKGFGDSYESTDAVLAGGTSWDSGSAYLVYNYSEHDDVFGSDRDYVFQDHTDRGSTDYRSMNCSPGTVVAMDIPFSLPTFTPGANFCDETDVLTIYPEETNNRLFGKLTQDLKPGLLFELTGYYSDRETVHQGQGPGTGTGVRGSGTITAANPYFQSILGETSQNVLFSYEDVFGPALASTTELSAWMINPKLTYNFANSWQVNASLSYGQSTNEVRSNQIDQVSQAIALSGLVPGFALNPYDVSASDPAALAAIGDFQVYGDNDQEMLQFRTVADGTAFSFDGKDVKAAIGFEYMKESIDARQGQGPPSDLELFGAENDRDVTSIFGELMIPLMDSAAYGTFDTSLSVRYDSYSDVGDATNPKIGFTYKPNNDVAFRGSWGTSFHAPSLADTGDAVDTRVQVVPISPYIAPGDSPLNLARSTVILAGGNPDLDPEEAETYSFGVDWLPMDGALQGLLVSLTYYNVEFTNQIAIVPVTEPGFFLIDAYTPFYTINPTLEQVQALGAGLRIENAASLESLFEGTSPYLLVDARRNNLGTVKTDGIDFGVRYSRETEAGELSAGIWGTYTLGRDVQAAEGAPTVDGLEFGTSQLQLVADFGWSKDNASLSMRVNHTAGYDASADVSVDGFTTVDLSGRLTLPGNGWRDDTILSINVDNLFDEDPPYFDDIDGYANGSTLGQVVYLGIRQKF</sequence>
<evidence type="ECO:0000313" key="16">
    <source>
        <dbReference type="Proteomes" id="UP001596303"/>
    </source>
</evidence>
<evidence type="ECO:0000256" key="4">
    <source>
        <dbReference type="ARBA" id="ARBA00022692"/>
    </source>
</evidence>
<dbReference type="Gene3D" id="2.40.170.20">
    <property type="entry name" value="TonB-dependent receptor, beta-barrel domain"/>
    <property type="match status" value="1"/>
</dbReference>
<evidence type="ECO:0000256" key="12">
    <source>
        <dbReference type="SAM" id="SignalP"/>
    </source>
</evidence>
<evidence type="ECO:0000256" key="6">
    <source>
        <dbReference type="ARBA" id="ARBA00023077"/>
    </source>
</evidence>
<comment type="subcellular location">
    <subcellularLocation>
        <location evidence="1 9">Cell outer membrane</location>
        <topology evidence="1 9">Multi-pass membrane protein</topology>
    </subcellularLocation>
</comment>
<gene>
    <name evidence="15" type="ORF">ACFQDM_02395</name>
</gene>
<name>A0ABW1S681_9PROT</name>
<comment type="caution">
    <text evidence="15">The sequence shown here is derived from an EMBL/GenBank/DDBJ whole genome shotgun (WGS) entry which is preliminary data.</text>
</comment>
<dbReference type="PROSITE" id="PS51318">
    <property type="entry name" value="TAT"/>
    <property type="match status" value="1"/>
</dbReference>
<evidence type="ECO:0000256" key="3">
    <source>
        <dbReference type="ARBA" id="ARBA00022452"/>
    </source>
</evidence>
<feature type="chain" id="PRO_5047107855" evidence="12">
    <location>
        <begin position="30"/>
        <end position="883"/>
    </location>
</feature>
<dbReference type="Gene3D" id="2.170.130.10">
    <property type="entry name" value="TonB-dependent receptor, plug domain"/>
    <property type="match status" value="1"/>
</dbReference>
<evidence type="ECO:0000256" key="10">
    <source>
        <dbReference type="PROSITE-ProRule" id="PRU10143"/>
    </source>
</evidence>
<keyword evidence="6 10" id="KW-0798">TonB box</keyword>
<keyword evidence="15" id="KW-0675">Receptor</keyword>
<feature type="domain" description="TonB-dependent receptor plug" evidence="14">
    <location>
        <begin position="70"/>
        <end position="178"/>
    </location>
</feature>
<evidence type="ECO:0000256" key="7">
    <source>
        <dbReference type="ARBA" id="ARBA00023136"/>
    </source>
</evidence>
<keyword evidence="8 9" id="KW-0998">Cell outer membrane</keyword>
<evidence type="ECO:0000313" key="15">
    <source>
        <dbReference type="EMBL" id="MFC6196907.1"/>
    </source>
</evidence>
<keyword evidence="7 9" id="KW-0472">Membrane</keyword>
<dbReference type="PROSITE" id="PS00430">
    <property type="entry name" value="TONB_DEPENDENT_REC_1"/>
    <property type="match status" value="1"/>
</dbReference>
<dbReference type="EMBL" id="JBHSSW010000003">
    <property type="protein sequence ID" value="MFC6196907.1"/>
    <property type="molecule type" value="Genomic_DNA"/>
</dbReference>
<organism evidence="15 16">
    <name type="scientific">Ponticaulis profundi</name>
    <dbReference type="NCBI Taxonomy" id="2665222"/>
    <lineage>
        <taxon>Bacteria</taxon>
        <taxon>Pseudomonadati</taxon>
        <taxon>Pseudomonadota</taxon>
        <taxon>Alphaproteobacteria</taxon>
        <taxon>Hyphomonadales</taxon>
        <taxon>Hyphomonadaceae</taxon>
        <taxon>Ponticaulis</taxon>
    </lineage>
</organism>
<dbReference type="InterPro" id="IPR039426">
    <property type="entry name" value="TonB-dep_rcpt-like"/>
</dbReference>
<keyword evidence="4 9" id="KW-0812">Transmembrane</keyword>
<evidence type="ECO:0000259" key="13">
    <source>
        <dbReference type="Pfam" id="PF00593"/>
    </source>
</evidence>
<evidence type="ECO:0000256" key="1">
    <source>
        <dbReference type="ARBA" id="ARBA00004571"/>
    </source>
</evidence>
<evidence type="ECO:0000256" key="8">
    <source>
        <dbReference type="ARBA" id="ARBA00023237"/>
    </source>
</evidence>
<keyword evidence="5 12" id="KW-0732">Signal</keyword>
<feature type="domain" description="TonB-dependent receptor-like beta-barrel" evidence="13">
    <location>
        <begin position="350"/>
        <end position="851"/>
    </location>
</feature>
<keyword evidence="3 9" id="KW-1134">Transmembrane beta strand</keyword>
<comment type="similarity">
    <text evidence="9 11">Belongs to the TonB-dependent receptor family.</text>
</comment>
<dbReference type="InterPro" id="IPR006311">
    <property type="entry name" value="TAT_signal"/>
</dbReference>
<feature type="short sequence motif" description="TonB box" evidence="10">
    <location>
        <begin position="46"/>
        <end position="52"/>
    </location>
</feature>
<dbReference type="PANTHER" id="PTHR47234">
    <property type="match status" value="1"/>
</dbReference>
<feature type="signal peptide" evidence="12">
    <location>
        <begin position="1"/>
        <end position="29"/>
    </location>
</feature>
<dbReference type="InterPro" id="IPR000531">
    <property type="entry name" value="Beta-barrel_TonB"/>
</dbReference>
<proteinExistence type="inferred from homology"/>
<keyword evidence="2 9" id="KW-0813">Transport</keyword>
<evidence type="ECO:0000256" key="2">
    <source>
        <dbReference type="ARBA" id="ARBA00022448"/>
    </source>
</evidence>
<dbReference type="PANTHER" id="PTHR47234:SF2">
    <property type="entry name" value="TONB-DEPENDENT RECEPTOR"/>
    <property type="match status" value="1"/>
</dbReference>
<dbReference type="Pfam" id="PF00593">
    <property type="entry name" value="TonB_dep_Rec_b-barrel"/>
    <property type="match status" value="1"/>
</dbReference>
<dbReference type="InterPro" id="IPR037066">
    <property type="entry name" value="Plug_dom_sf"/>
</dbReference>
<evidence type="ECO:0000256" key="9">
    <source>
        <dbReference type="PROSITE-ProRule" id="PRU01360"/>
    </source>
</evidence>
<dbReference type="Pfam" id="PF07715">
    <property type="entry name" value="Plug"/>
    <property type="match status" value="1"/>
</dbReference>
<evidence type="ECO:0000256" key="5">
    <source>
        <dbReference type="ARBA" id="ARBA00022729"/>
    </source>
</evidence>
<accession>A0ABW1S681</accession>
<evidence type="ECO:0000259" key="14">
    <source>
        <dbReference type="Pfam" id="PF07715"/>
    </source>
</evidence>
<dbReference type="InterPro" id="IPR036942">
    <property type="entry name" value="Beta-barrel_TonB_sf"/>
</dbReference>
<keyword evidence="16" id="KW-1185">Reference proteome</keyword>
<reference evidence="16" key="1">
    <citation type="journal article" date="2019" name="Int. J. Syst. Evol. Microbiol.">
        <title>The Global Catalogue of Microorganisms (GCM) 10K type strain sequencing project: providing services to taxonomists for standard genome sequencing and annotation.</title>
        <authorList>
            <consortium name="The Broad Institute Genomics Platform"/>
            <consortium name="The Broad Institute Genome Sequencing Center for Infectious Disease"/>
            <person name="Wu L."/>
            <person name="Ma J."/>
        </authorList>
    </citation>
    <scope>NUCLEOTIDE SEQUENCE [LARGE SCALE GENOMIC DNA]</scope>
    <source>
        <strain evidence="16">CGMCC-1.15741</strain>
    </source>
</reference>
<dbReference type="InterPro" id="IPR010916">
    <property type="entry name" value="TonB_box_CS"/>
</dbReference>
<dbReference type="SUPFAM" id="SSF56935">
    <property type="entry name" value="Porins"/>
    <property type="match status" value="1"/>
</dbReference>
<evidence type="ECO:0000256" key="11">
    <source>
        <dbReference type="RuleBase" id="RU003357"/>
    </source>
</evidence>
<dbReference type="InterPro" id="IPR012910">
    <property type="entry name" value="Plug_dom"/>
</dbReference>